<feature type="region of interest" description="Disordered" evidence="1">
    <location>
        <begin position="65"/>
        <end position="133"/>
    </location>
</feature>
<dbReference type="SUPFAM" id="SSF47353">
    <property type="entry name" value="Retrovirus capsid dimerization domain-like"/>
    <property type="match status" value="1"/>
</dbReference>
<protein>
    <recommendedName>
        <fullName evidence="2">SCAN box domain-containing protein</fullName>
    </recommendedName>
</protein>
<dbReference type="Gene3D" id="1.10.4020.10">
    <property type="entry name" value="DNA breaking-rejoining enzymes"/>
    <property type="match status" value="1"/>
</dbReference>
<keyword evidence="4" id="KW-1185">Reference proteome</keyword>
<accession>A0A8C8VQI0</accession>
<proteinExistence type="predicted"/>
<dbReference type="Ensembl" id="ENSPCET00000025658.1">
    <property type="protein sequence ID" value="ENSPCEP00000024824.1"/>
    <property type="gene ID" value="ENSPCEG00000018755.1"/>
</dbReference>
<dbReference type="InterPro" id="IPR038269">
    <property type="entry name" value="SCAN_sf"/>
</dbReference>
<name>A0A8C8VQI0_9SAUR</name>
<dbReference type="PROSITE" id="PS50804">
    <property type="entry name" value="SCAN_BOX"/>
    <property type="match status" value="1"/>
</dbReference>
<evidence type="ECO:0000256" key="1">
    <source>
        <dbReference type="SAM" id="MobiDB-lite"/>
    </source>
</evidence>
<dbReference type="InterPro" id="IPR003309">
    <property type="entry name" value="SCAN_dom"/>
</dbReference>
<dbReference type="Proteomes" id="UP000694393">
    <property type="component" value="Unplaced"/>
</dbReference>
<evidence type="ECO:0000313" key="3">
    <source>
        <dbReference type="Ensembl" id="ENSPCEP00000024824.1"/>
    </source>
</evidence>
<reference evidence="3" key="1">
    <citation type="submission" date="2025-08" db="UniProtKB">
        <authorList>
            <consortium name="Ensembl"/>
        </authorList>
    </citation>
    <scope>IDENTIFICATION</scope>
</reference>
<organism evidence="3 4">
    <name type="scientific">Pelusios castaneus</name>
    <name type="common">West African mud turtle</name>
    <dbReference type="NCBI Taxonomy" id="367368"/>
    <lineage>
        <taxon>Eukaryota</taxon>
        <taxon>Metazoa</taxon>
        <taxon>Chordata</taxon>
        <taxon>Craniata</taxon>
        <taxon>Vertebrata</taxon>
        <taxon>Euteleostomi</taxon>
        <taxon>Archelosauria</taxon>
        <taxon>Testudinata</taxon>
        <taxon>Testudines</taxon>
        <taxon>Pleurodira</taxon>
        <taxon>Pelomedusidae</taxon>
        <taxon>Pelusios</taxon>
    </lineage>
</organism>
<sequence length="133" mass="14952">LRPREAAQDYQGVKEAILDTLDITPETFRHRFRGKEYHQGIRPWALAQELKDACRRWLQPDRYSKDITNPQATSGTGGLMRSGAQSPGWSRPDVRQTVGTLGITDSPRKKGDGPGAQPQRTHSEESQWLGPML</sequence>
<dbReference type="Pfam" id="PF02023">
    <property type="entry name" value="SCAN"/>
    <property type="match status" value="1"/>
</dbReference>
<evidence type="ECO:0000313" key="4">
    <source>
        <dbReference type="Proteomes" id="UP000694393"/>
    </source>
</evidence>
<dbReference type="AlphaFoldDB" id="A0A8C8VQI0"/>
<evidence type="ECO:0000259" key="2">
    <source>
        <dbReference type="PROSITE" id="PS50804"/>
    </source>
</evidence>
<reference evidence="3" key="2">
    <citation type="submission" date="2025-09" db="UniProtKB">
        <authorList>
            <consortium name="Ensembl"/>
        </authorList>
    </citation>
    <scope>IDENTIFICATION</scope>
</reference>
<feature type="domain" description="SCAN box" evidence="2">
    <location>
        <begin position="29"/>
        <end position="66"/>
    </location>
</feature>